<keyword evidence="12 14" id="KW-0141">cGMP biosynthesis</keyword>
<dbReference type="Proteomes" id="UP000594220">
    <property type="component" value="Unplaced"/>
</dbReference>
<dbReference type="Ensembl" id="ENSCPRT00005018887.1">
    <property type="protein sequence ID" value="ENSCPRP00005016130.1"/>
    <property type="gene ID" value="ENSCPRG00005011258.1"/>
</dbReference>
<evidence type="ECO:0000259" key="15">
    <source>
        <dbReference type="PROSITE" id="PS50011"/>
    </source>
</evidence>
<evidence type="ECO:0000313" key="17">
    <source>
        <dbReference type="Ensembl" id="ENSCPRP00005016130.1"/>
    </source>
</evidence>
<dbReference type="AlphaFoldDB" id="A0A7M4FY10"/>
<dbReference type="GeneTree" id="ENSGT00940000163069"/>
<dbReference type="PRINTS" id="PR00255">
    <property type="entry name" value="NATPEPTIDER"/>
</dbReference>
<protein>
    <recommendedName>
        <fullName evidence="2 14">Guanylate cyclase</fullName>
        <ecNumber evidence="2 14">4.6.1.2</ecNumber>
    </recommendedName>
</protein>
<feature type="domain" description="Protein kinase" evidence="15">
    <location>
        <begin position="520"/>
        <end position="837"/>
    </location>
</feature>
<evidence type="ECO:0000256" key="2">
    <source>
        <dbReference type="ARBA" id="ARBA00012202"/>
    </source>
</evidence>
<dbReference type="PROSITE" id="PS50011">
    <property type="entry name" value="PROTEIN_KINASE_DOM"/>
    <property type="match status" value="1"/>
</dbReference>
<dbReference type="GO" id="GO:0001653">
    <property type="term" value="F:peptide receptor activity"/>
    <property type="evidence" value="ECO:0007669"/>
    <property type="project" value="TreeGrafter"/>
</dbReference>
<organism evidence="17 18">
    <name type="scientific">Crocodylus porosus</name>
    <name type="common">Saltwater crocodile</name>
    <name type="synonym">Estuarine crocodile</name>
    <dbReference type="NCBI Taxonomy" id="8502"/>
    <lineage>
        <taxon>Eukaryota</taxon>
        <taxon>Metazoa</taxon>
        <taxon>Chordata</taxon>
        <taxon>Craniata</taxon>
        <taxon>Vertebrata</taxon>
        <taxon>Euteleostomi</taxon>
        <taxon>Archelosauria</taxon>
        <taxon>Archosauria</taxon>
        <taxon>Crocodylia</taxon>
        <taxon>Longirostres</taxon>
        <taxon>Crocodylidae</taxon>
        <taxon>Crocodylus</taxon>
    </lineage>
</organism>
<dbReference type="InterPro" id="IPR050401">
    <property type="entry name" value="Cyclic_nucleotide_synthase"/>
</dbReference>
<dbReference type="InterPro" id="IPR001170">
    <property type="entry name" value="ANPR/GUC"/>
</dbReference>
<dbReference type="InterPro" id="IPR000719">
    <property type="entry name" value="Prot_kinase_dom"/>
</dbReference>
<dbReference type="PROSITE" id="PS00452">
    <property type="entry name" value="GUANYLATE_CYCLASE_1"/>
    <property type="match status" value="1"/>
</dbReference>
<dbReference type="GO" id="GO:0004672">
    <property type="term" value="F:protein kinase activity"/>
    <property type="evidence" value="ECO:0007669"/>
    <property type="project" value="InterPro"/>
</dbReference>
<keyword evidence="7" id="KW-0342">GTP-binding</keyword>
<dbReference type="InterPro" id="IPR028082">
    <property type="entry name" value="Peripla_BP_I"/>
</dbReference>
<evidence type="ECO:0000256" key="10">
    <source>
        <dbReference type="ARBA" id="ARBA00023180"/>
    </source>
</evidence>
<evidence type="ECO:0000256" key="8">
    <source>
        <dbReference type="ARBA" id="ARBA00023136"/>
    </source>
</evidence>
<dbReference type="Gene3D" id="3.30.70.1230">
    <property type="entry name" value="Nucleotide cyclase"/>
    <property type="match status" value="1"/>
</dbReference>
<dbReference type="InterPro" id="IPR029787">
    <property type="entry name" value="Nucleotide_cyclase"/>
</dbReference>
<keyword evidence="10" id="KW-0325">Glycoprotein</keyword>
<dbReference type="PANTHER" id="PTHR11920">
    <property type="entry name" value="GUANYLYL CYCLASE"/>
    <property type="match status" value="1"/>
</dbReference>
<dbReference type="OMA" id="EAGPYHD"/>
<dbReference type="Pfam" id="PF01094">
    <property type="entry name" value="ANF_receptor"/>
    <property type="match status" value="1"/>
</dbReference>
<dbReference type="Gene3D" id="3.40.50.2300">
    <property type="match status" value="4"/>
</dbReference>
<name>A0A7M4FY10_CROPO</name>
<dbReference type="PANTHER" id="PTHR11920:SF500">
    <property type="entry name" value="GUANYLATE CYCLASE 2G"/>
    <property type="match status" value="1"/>
</dbReference>
<comment type="catalytic activity">
    <reaction evidence="14">
        <text>GTP = 3',5'-cyclic GMP + diphosphate</text>
        <dbReference type="Rhea" id="RHEA:13665"/>
        <dbReference type="ChEBI" id="CHEBI:33019"/>
        <dbReference type="ChEBI" id="CHEBI:37565"/>
        <dbReference type="ChEBI" id="CHEBI:57746"/>
        <dbReference type="EC" id="4.6.1.2"/>
    </reaction>
</comment>
<keyword evidence="4" id="KW-0732">Signal</keyword>
<gene>
    <name evidence="17" type="primary">LOC109323814</name>
</gene>
<dbReference type="GO" id="GO:0009897">
    <property type="term" value="C:external side of plasma membrane"/>
    <property type="evidence" value="ECO:0007669"/>
    <property type="project" value="Ensembl"/>
</dbReference>
<evidence type="ECO:0000256" key="14">
    <source>
        <dbReference type="RuleBase" id="RU003431"/>
    </source>
</evidence>
<dbReference type="FunFam" id="3.30.70.1230:FF:000004">
    <property type="entry name" value="Guanylate cyclase"/>
    <property type="match status" value="1"/>
</dbReference>
<dbReference type="CDD" id="cd07302">
    <property type="entry name" value="CHD"/>
    <property type="match status" value="1"/>
</dbReference>
<evidence type="ECO:0000256" key="11">
    <source>
        <dbReference type="ARBA" id="ARBA00023239"/>
    </source>
</evidence>
<evidence type="ECO:0000256" key="7">
    <source>
        <dbReference type="ARBA" id="ARBA00023134"/>
    </source>
</evidence>
<evidence type="ECO:0000256" key="3">
    <source>
        <dbReference type="ARBA" id="ARBA00022692"/>
    </source>
</evidence>
<dbReference type="InterPro" id="IPR001054">
    <property type="entry name" value="A/G_cyclase"/>
</dbReference>
<evidence type="ECO:0000256" key="9">
    <source>
        <dbReference type="ARBA" id="ARBA00023170"/>
    </source>
</evidence>
<dbReference type="SUPFAM" id="SSF53822">
    <property type="entry name" value="Periplasmic binding protein-like I"/>
    <property type="match status" value="1"/>
</dbReference>
<dbReference type="Pfam" id="PF07714">
    <property type="entry name" value="PK_Tyr_Ser-Thr"/>
    <property type="match status" value="1"/>
</dbReference>
<reference evidence="17" key="2">
    <citation type="submission" date="2025-09" db="UniProtKB">
        <authorList>
            <consortium name="Ensembl"/>
        </authorList>
    </citation>
    <scope>IDENTIFICATION</scope>
</reference>
<evidence type="ECO:0000256" key="4">
    <source>
        <dbReference type="ARBA" id="ARBA00022729"/>
    </source>
</evidence>
<evidence type="ECO:0000256" key="12">
    <source>
        <dbReference type="ARBA" id="ARBA00023293"/>
    </source>
</evidence>
<dbReference type="GO" id="GO:0035556">
    <property type="term" value="P:intracellular signal transduction"/>
    <property type="evidence" value="ECO:0007669"/>
    <property type="project" value="InterPro"/>
</dbReference>
<proteinExistence type="inferred from homology"/>
<keyword evidence="8" id="KW-0472">Membrane</keyword>
<evidence type="ECO:0000256" key="6">
    <source>
        <dbReference type="ARBA" id="ARBA00022989"/>
    </source>
</evidence>
<keyword evidence="18" id="KW-1185">Reference proteome</keyword>
<dbReference type="GO" id="GO:0007168">
    <property type="term" value="P:receptor guanylyl cyclase signaling pathway"/>
    <property type="evidence" value="ECO:0007669"/>
    <property type="project" value="TreeGrafter"/>
</dbReference>
<reference evidence="17" key="1">
    <citation type="submission" date="2025-08" db="UniProtKB">
        <authorList>
            <consortium name="Ensembl"/>
        </authorList>
    </citation>
    <scope>IDENTIFICATION</scope>
</reference>
<keyword evidence="3" id="KW-0812">Transmembrane</keyword>
<evidence type="ECO:0000256" key="13">
    <source>
        <dbReference type="RuleBase" id="RU000405"/>
    </source>
</evidence>
<keyword evidence="5" id="KW-0547">Nucleotide-binding</keyword>
<dbReference type="SUPFAM" id="SSF56112">
    <property type="entry name" value="Protein kinase-like (PK-like)"/>
    <property type="match status" value="1"/>
</dbReference>
<dbReference type="GO" id="GO:0004383">
    <property type="term" value="F:guanylate cyclase activity"/>
    <property type="evidence" value="ECO:0007669"/>
    <property type="project" value="UniProtKB-EC"/>
</dbReference>
<comment type="subcellular location">
    <subcellularLocation>
        <location evidence="1">Membrane</location>
        <topology evidence="1">Single-pass type I membrane protein</topology>
    </subcellularLocation>
</comment>
<keyword evidence="9" id="KW-0675">Receptor</keyword>
<dbReference type="InterPro" id="IPR018297">
    <property type="entry name" value="A/G_cyclase_CS"/>
</dbReference>
<keyword evidence="6" id="KW-1133">Transmembrane helix</keyword>
<sequence length="1117" mass="124795">MDLRLAPCYVLRHSLNFSPLCNSAVVTLMAAVFADAIVSGLDKTFKITVAFQAPWNASHALSAQKLGSAIQIAINTVNSDPSYLGNFTLDFVYADCGCDAKKSLNAFIDQVQKENVSALFGPVCSEAAEVTGLLASQWNIPMFAFGQTAKLDNTFLYDTYVKVVSPLQRIGEVLHKSLEYFGWKYVGLFGTSSATSTWDKMDELWMTVENELQVNITITAKVRYNTEEPSLHQEHLKYISSVARIIVLICSSADVGPIMLEAKRLGLANGKFVFFILQQFEVDIDNSFLEEALRDEKNGSGLENYQSVFLIGLRSYRGHALYVDFVKQVWEKLKEQPFSSSLSSEEKVSPYAAYLHDAVLLYALSLKEMLKEGKDIRDGKALVTILKGYNKTRLYGVTGLVYVDESGERCMDYSVYNLQKAGNSSCFIPVLNYDGNGKTISPAEEITNISWLDNCPPKDRPDCGFYNEQCKASVTSVPVIVLIAVLLVTTSGAASTVVFLKIQKGKLEKQVDDIWWKINYDDIIVLGDQKRHFVVSQTSTPMPRGEESAESSLIFSRNQPSVLKDRKEVVYTTRGLYQGILVALKYIDNQTDAWVKNQSVLHEVQLMRELRHENLVTFFGICTEAPNICIVTQYCKKGSLQDVLRNSDIELDWIFKLSFAYDIANGMLFIHSGPLNSHGNLKPANCLVDNGMQVKLSGFGLWEFKYGKKCQVITEKTTKYDELYWTAPELLRLEEYPFQGTQKGDVYSFAIIMKELIYNSEDGPFHDLDQEAEEIISRIRDPSTHFLLRPSLSGEKCNERIITMVRACWDENPERRPTFSSVKRLLREASPEGHVSILDNMVNKLEKYANHLEEVVEERTNQLTAEKRKTDKLLSSLLPSFIGEQLIAGKSVEPESFESVTICFSDIVGFTNLCSLSSPLQVVSLLNDLYSLFDNITETYDVYKVETIGDAYMVASGLPTRNGIKHVEEIATLSLHFLSAMIPFKIGHMPGEKLKLRIGLNTGPVVAGVVGITMPRYCLFGDTVNMASRMESTSLPFRIHVSMTTANALQSIGGYNLQERGTIKVKGKGHQQTFWLKGKSGFNMPLPEFGDNKEGNLQGPLQILCGSAKPSTGSALL</sequence>
<dbReference type="InterPro" id="IPR011009">
    <property type="entry name" value="Kinase-like_dom_sf"/>
</dbReference>
<dbReference type="PROSITE" id="PS50125">
    <property type="entry name" value="GUANYLATE_CYCLASE_2"/>
    <property type="match status" value="1"/>
</dbReference>
<dbReference type="SMART" id="SM00044">
    <property type="entry name" value="CYCc"/>
    <property type="match status" value="1"/>
</dbReference>
<dbReference type="InterPro" id="IPR001828">
    <property type="entry name" value="ANF_lig-bd_rcpt"/>
</dbReference>
<dbReference type="GO" id="GO:0005525">
    <property type="term" value="F:GTP binding"/>
    <property type="evidence" value="ECO:0007669"/>
    <property type="project" value="UniProtKB-KW"/>
</dbReference>
<dbReference type="GO" id="GO:0004016">
    <property type="term" value="F:adenylate cyclase activity"/>
    <property type="evidence" value="ECO:0007669"/>
    <property type="project" value="TreeGrafter"/>
</dbReference>
<feature type="domain" description="Guanylate cyclase" evidence="16">
    <location>
        <begin position="901"/>
        <end position="1031"/>
    </location>
</feature>
<dbReference type="SUPFAM" id="SSF55073">
    <property type="entry name" value="Nucleotide cyclase"/>
    <property type="match status" value="1"/>
</dbReference>
<dbReference type="InterPro" id="IPR001245">
    <property type="entry name" value="Ser-Thr/Tyr_kinase_cat_dom"/>
</dbReference>
<evidence type="ECO:0000313" key="18">
    <source>
        <dbReference type="Proteomes" id="UP000594220"/>
    </source>
</evidence>
<dbReference type="Pfam" id="PF00211">
    <property type="entry name" value="Guanylate_cyc"/>
    <property type="match status" value="1"/>
</dbReference>
<evidence type="ECO:0000256" key="1">
    <source>
        <dbReference type="ARBA" id="ARBA00004479"/>
    </source>
</evidence>
<dbReference type="EC" id="4.6.1.2" evidence="2 14"/>
<evidence type="ECO:0000259" key="16">
    <source>
        <dbReference type="PROSITE" id="PS50125"/>
    </source>
</evidence>
<comment type="similarity">
    <text evidence="13">Belongs to the adenylyl cyclase class-4/guanylyl cyclase family.</text>
</comment>
<evidence type="ECO:0000256" key="5">
    <source>
        <dbReference type="ARBA" id="ARBA00022741"/>
    </source>
</evidence>
<dbReference type="Gene3D" id="1.10.510.10">
    <property type="entry name" value="Transferase(Phosphotransferase) domain 1"/>
    <property type="match status" value="1"/>
</dbReference>
<keyword evidence="11 13" id="KW-0456">Lyase</keyword>
<dbReference type="GO" id="GO:0005524">
    <property type="term" value="F:ATP binding"/>
    <property type="evidence" value="ECO:0007669"/>
    <property type="project" value="InterPro"/>
</dbReference>
<accession>A0A7M4FY10</accession>